<dbReference type="InterPro" id="IPR008775">
    <property type="entry name" value="Phytyl_CoA_dOase-like"/>
</dbReference>
<evidence type="ECO:0000256" key="2">
    <source>
        <dbReference type="ARBA" id="ARBA00023002"/>
    </source>
</evidence>
<dbReference type="EMBL" id="CP045229">
    <property type="protein sequence ID" value="QFS52555.1"/>
    <property type="molecule type" value="Genomic_DNA"/>
</dbReference>
<gene>
    <name evidence="3" type="ORF">GXM_10310</name>
</gene>
<dbReference type="AlphaFoldDB" id="A0A5P8WIA7"/>
<proteinExistence type="inferred from homology"/>
<keyword evidence="2" id="KW-0560">Oxidoreductase</keyword>
<protein>
    <submittedName>
        <fullName evidence="3">Short-chain dehydrogenase reductase SDR</fullName>
    </submittedName>
</protein>
<dbReference type="RefSeq" id="WP_225893009.1">
    <property type="nucleotide sequence ID" value="NZ_CP045229.1"/>
</dbReference>
<keyword evidence="4" id="KW-1185">Reference proteome</keyword>
<organism evidence="3 4">
    <name type="scientific">Nostoc sphaeroides CCNUC1</name>
    <dbReference type="NCBI Taxonomy" id="2653204"/>
    <lineage>
        <taxon>Bacteria</taxon>
        <taxon>Bacillati</taxon>
        <taxon>Cyanobacteriota</taxon>
        <taxon>Cyanophyceae</taxon>
        <taxon>Nostocales</taxon>
        <taxon>Nostocaceae</taxon>
        <taxon>Nostoc</taxon>
    </lineage>
</organism>
<dbReference type="InterPro" id="IPR036291">
    <property type="entry name" value="NAD(P)-bd_dom_sf"/>
</dbReference>
<dbReference type="KEGG" id="nsh:GXM_10310"/>
<evidence type="ECO:0000313" key="4">
    <source>
        <dbReference type="Proteomes" id="UP000326678"/>
    </source>
</evidence>
<evidence type="ECO:0000313" key="3">
    <source>
        <dbReference type="EMBL" id="QFS52555.1"/>
    </source>
</evidence>
<reference evidence="3 4" key="1">
    <citation type="submission" date="2019-10" db="EMBL/GenBank/DDBJ databases">
        <title>Genomic and transcriptomic insights into the perfect genentic adaptation of a filamentous nitrogen-fixing cyanobacterium to rice fields.</title>
        <authorList>
            <person name="Chen Z."/>
        </authorList>
    </citation>
    <scope>NUCLEOTIDE SEQUENCE [LARGE SCALE GENOMIC DNA]</scope>
    <source>
        <strain evidence="3">CCNUC1</strain>
    </source>
</reference>
<dbReference type="GO" id="GO:0016706">
    <property type="term" value="F:2-oxoglutarate-dependent dioxygenase activity"/>
    <property type="evidence" value="ECO:0007669"/>
    <property type="project" value="UniProtKB-ARBA"/>
</dbReference>
<dbReference type="InterPro" id="IPR020904">
    <property type="entry name" value="Sc_DH/Rdtase_CS"/>
</dbReference>
<dbReference type="PANTHER" id="PTHR43157:SF31">
    <property type="entry name" value="PHOSPHATIDYLINOSITOL-GLYCAN BIOSYNTHESIS CLASS F PROTEIN"/>
    <property type="match status" value="1"/>
</dbReference>
<comment type="similarity">
    <text evidence="1">Belongs to the short-chain dehydrogenases/reductases (SDR) family.</text>
</comment>
<dbReference type="Gene3D" id="2.60.120.620">
    <property type="entry name" value="q2cbj1_9rhob like domain"/>
    <property type="match status" value="1"/>
</dbReference>
<dbReference type="Pfam" id="PF00106">
    <property type="entry name" value="adh_short"/>
    <property type="match status" value="1"/>
</dbReference>
<dbReference type="Proteomes" id="UP000326678">
    <property type="component" value="Chromosome pGXM02"/>
</dbReference>
<sequence>MEINTKRAEIMQVCLVTGGNSGVGLMTAIGLAKLGNHVFIACRSANKAAKAIDYIRQTTGNENVKFLPLDLASLDSVRKCVKLFNGYNLPLHILVNNAGIFNNRGTTKEGFELIWGTNYLGHFLLTYLLLENLKKSAPSRIIMLASDLALSPSGIDWNLLVKKTPLNFLKLYAVSKLSLLLLTRELSGRLNNSQVTVNAIHPGFVQSNITRWHRLSKYLGLGISSEAGAYSTLVCATSPDYQNISGKFLNSHAQEIILPEIAQNQELSQQLWECSLLWAGCNQQQNTKKITYDGTDEIWGPNSLSLSSNEIAEITQYIFDNIILKIPIKILLKQVVKSLIRFDIGSLFIISLQVFTRCFYMERHLDSPVILQLCEDQNLLERLNAHLGDKLVLWRSELWVNYPAQQLIPFWHQDSYSKLLEGDGKTINAYIALTEVNEDNGFEYIPNIYLKNCQIKGTDPFSGNNFFEITDEVAKKAIPVVLRPGEFVLFTNTLLHRSVRNNSGKARLSLTLRLTQPGVKVLPGYTSNYQKPVILQSQNSVDPKRISEK</sequence>
<dbReference type="PROSITE" id="PS00061">
    <property type="entry name" value="ADH_SHORT"/>
    <property type="match status" value="1"/>
</dbReference>
<dbReference type="PRINTS" id="PR00081">
    <property type="entry name" value="GDHRDH"/>
</dbReference>
<dbReference type="PANTHER" id="PTHR43157">
    <property type="entry name" value="PHOSPHATIDYLINOSITOL-GLYCAN BIOSYNTHESIS CLASS F PROTEIN-RELATED"/>
    <property type="match status" value="1"/>
</dbReference>
<name>A0A5P8WIA7_9NOSO</name>
<dbReference type="SUPFAM" id="SSF51735">
    <property type="entry name" value="NAD(P)-binding Rossmann-fold domains"/>
    <property type="match status" value="1"/>
</dbReference>
<dbReference type="SUPFAM" id="SSF51197">
    <property type="entry name" value="Clavaminate synthase-like"/>
    <property type="match status" value="1"/>
</dbReference>
<evidence type="ECO:0000256" key="1">
    <source>
        <dbReference type="ARBA" id="ARBA00006484"/>
    </source>
</evidence>
<dbReference type="Gene3D" id="3.40.50.720">
    <property type="entry name" value="NAD(P)-binding Rossmann-like Domain"/>
    <property type="match status" value="1"/>
</dbReference>
<accession>A0A5P8WIA7</accession>
<dbReference type="Pfam" id="PF05721">
    <property type="entry name" value="PhyH"/>
    <property type="match status" value="1"/>
</dbReference>
<dbReference type="InterPro" id="IPR002347">
    <property type="entry name" value="SDR_fam"/>
</dbReference>